<protein>
    <submittedName>
        <fullName evidence="5">WEB family</fullName>
    </submittedName>
</protein>
<evidence type="ECO:0000256" key="4">
    <source>
        <dbReference type="SAM" id="MobiDB-lite"/>
    </source>
</evidence>
<dbReference type="GO" id="GO:0009903">
    <property type="term" value="P:chloroplast avoidance movement"/>
    <property type="evidence" value="ECO:0007669"/>
    <property type="project" value="TreeGrafter"/>
</dbReference>
<dbReference type="EMBL" id="JBAMMX010000020">
    <property type="protein sequence ID" value="KAK6920924.1"/>
    <property type="molecule type" value="Genomic_DNA"/>
</dbReference>
<comment type="caution">
    <text evidence="5">The sequence shown here is derived from an EMBL/GenBank/DDBJ whole genome shotgun (WGS) entry which is preliminary data.</text>
</comment>
<dbReference type="GO" id="GO:0005829">
    <property type="term" value="C:cytosol"/>
    <property type="evidence" value="ECO:0007669"/>
    <property type="project" value="TreeGrafter"/>
</dbReference>
<proteinExistence type="inferred from homology"/>
<evidence type="ECO:0000313" key="5">
    <source>
        <dbReference type="EMBL" id="KAK6920924.1"/>
    </source>
</evidence>
<comment type="similarity">
    <text evidence="1">Belongs to the WEB family.</text>
</comment>
<gene>
    <name evidence="5" type="ORF">RJ641_014602</name>
</gene>
<feature type="coiled-coil region" evidence="3">
    <location>
        <begin position="114"/>
        <end position="148"/>
    </location>
</feature>
<feature type="region of interest" description="Disordered" evidence="4">
    <location>
        <begin position="595"/>
        <end position="618"/>
    </location>
</feature>
<name>A0AAN8YZI7_9MAGN</name>
<evidence type="ECO:0000256" key="3">
    <source>
        <dbReference type="SAM" id="Coils"/>
    </source>
</evidence>
<keyword evidence="2 3" id="KW-0175">Coiled coil</keyword>
<keyword evidence="6" id="KW-1185">Reference proteome</keyword>
<feature type="coiled-coil region" evidence="3">
    <location>
        <begin position="187"/>
        <end position="274"/>
    </location>
</feature>
<evidence type="ECO:0000256" key="1">
    <source>
        <dbReference type="ARBA" id="ARBA00005485"/>
    </source>
</evidence>
<dbReference type="PANTHER" id="PTHR32054">
    <property type="entry name" value="HEAVY CHAIN, PUTATIVE, EXPRESSED-RELATED-RELATED"/>
    <property type="match status" value="1"/>
</dbReference>
<dbReference type="AlphaFoldDB" id="A0AAN8YZI7"/>
<feature type="coiled-coil region" evidence="3">
    <location>
        <begin position="327"/>
        <end position="389"/>
    </location>
</feature>
<accession>A0AAN8YZI7</accession>
<sequence>MEFGYLKVYELRSGVLNSFQAEDMGEIDTKPIESVQSALSLFGEKSDHRKHWPNGSNEMENESDLDELQKDLANCKVQLEAKESLYMQTLLKLEYYQKMAEELSVLLKISESERERYIDDCIEAQTKIDELESKMEEINAELSETVKTREQLSHVTIELKVTQGELLTMETELADARESKLKAVEQAELIENAIDTEREKVSELLKNVSELCETIAQLKLTASELEQEKSVLLSEKETEIDLARTAAVLAQEQLEEMQKRVEMVEDLGKQLVDKSMFVDMLQLELQQANELLCRSEKADSNANNELSKVKLKMELEEWRNLDQGMYVQSLEVELNHLKLELESANEEIGSLKSDVERLTDDLKKAKPEMDEIRGRENEAQVEIAHLKSKLHKGRSRIAAAEAAEERAKSIKSGLYLAVQTLAIEAEEAKKENRLLKVGTNKVAEDPADPIFFSPGSDYNNLDLKHYKVDNATAEAEEAKEDSNHCITISVDEYETLTSKAKKADQLAASSTEDSTNLTLVDGKQEMDVLRKELETAMLRIAEFRTRAEQAVTRAEVAERAKAALEHRLTRSREQKEKRKAAIVALQEEFTPKVETPKPKVYQPLGKATISRMSAHMED</sequence>
<dbReference type="Pfam" id="PF05701">
    <property type="entry name" value="WEMBL"/>
    <property type="match status" value="1"/>
</dbReference>
<reference evidence="5 6" key="1">
    <citation type="submission" date="2023-12" db="EMBL/GenBank/DDBJ databases">
        <title>A high-quality genome assembly for Dillenia turbinata (Dilleniales).</title>
        <authorList>
            <person name="Chanderbali A."/>
        </authorList>
    </citation>
    <scope>NUCLEOTIDE SEQUENCE [LARGE SCALE GENOMIC DNA]</scope>
    <source>
        <strain evidence="5">LSX21</strain>
        <tissue evidence="5">Leaf</tissue>
    </source>
</reference>
<dbReference type="PANTHER" id="PTHR32054:SF17">
    <property type="entry name" value="EXPRESSED PROTEIN"/>
    <property type="match status" value="1"/>
</dbReference>
<evidence type="ECO:0000256" key="2">
    <source>
        <dbReference type="ARBA" id="ARBA00023054"/>
    </source>
</evidence>
<dbReference type="GO" id="GO:0009904">
    <property type="term" value="P:chloroplast accumulation movement"/>
    <property type="evidence" value="ECO:0007669"/>
    <property type="project" value="TreeGrafter"/>
</dbReference>
<feature type="coiled-coil region" evidence="3">
    <location>
        <begin position="526"/>
        <end position="588"/>
    </location>
</feature>
<dbReference type="Proteomes" id="UP001370490">
    <property type="component" value="Unassembled WGS sequence"/>
</dbReference>
<dbReference type="InterPro" id="IPR008545">
    <property type="entry name" value="Web"/>
</dbReference>
<evidence type="ECO:0000313" key="6">
    <source>
        <dbReference type="Proteomes" id="UP001370490"/>
    </source>
</evidence>
<organism evidence="5 6">
    <name type="scientific">Dillenia turbinata</name>
    <dbReference type="NCBI Taxonomy" id="194707"/>
    <lineage>
        <taxon>Eukaryota</taxon>
        <taxon>Viridiplantae</taxon>
        <taxon>Streptophyta</taxon>
        <taxon>Embryophyta</taxon>
        <taxon>Tracheophyta</taxon>
        <taxon>Spermatophyta</taxon>
        <taxon>Magnoliopsida</taxon>
        <taxon>eudicotyledons</taxon>
        <taxon>Gunneridae</taxon>
        <taxon>Pentapetalae</taxon>
        <taxon>Dilleniales</taxon>
        <taxon>Dilleniaceae</taxon>
        <taxon>Dillenia</taxon>
    </lineage>
</organism>